<organism evidence="2 3">
    <name type="scientific">Anabaenopsis circularis NIES-21</name>
    <dbReference type="NCBI Taxonomy" id="1085406"/>
    <lineage>
        <taxon>Bacteria</taxon>
        <taxon>Bacillati</taxon>
        <taxon>Cyanobacteriota</taxon>
        <taxon>Cyanophyceae</taxon>
        <taxon>Nostocales</taxon>
        <taxon>Nodulariaceae</taxon>
        <taxon>Anabaenopsis</taxon>
    </lineage>
</organism>
<dbReference type="Pfam" id="PF11103">
    <property type="entry name" value="DUF2887"/>
    <property type="match status" value="1"/>
</dbReference>
<feature type="transmembrane region" description="Helical" evidence="1">
    <location>
        <begin position="6"/>
        <end position="23"/>
    </location>
</feature>
<name>A0A1Z4GB70_9CYAN</name>
<keyword evidence="1" id="KW-0812">Transmembrane</keyword>
<evidence type="ECO:0000313" key="2">
    <source>
        <dbReference type="EMBL" id="BAY14742.1"/>
    </source>
</evidence>
<dbReference type="Proteomes" id="UP000218287">
    <property type="component" value="Chromosome"/>
</dbReference>
<dbReference type="InterPro" id="IPR022573">
    <property type="entry name" value="DUF2887"/>
</dbReference>
<proteinExistence type="predicted"/>
<dbReference type="AlphaFoldDB" id="A0A1Z4GB70"/>
<reference evidence="2 3" key="1">
    <citation type="submission" date="2017-06" db="EMBL/GenBank/DDBJ databases">
        <title>Genome sequencing of cyanobaciteial culture collection at National Institute for Environmental Studies (NIES).</title>
        <authorList>
            <person name="Hirose Y."/>
            <person name="Shimura Y."/>
            <person name="Fujisawa T."/>
            <person name="Nakamura Y."/>
            <person name="Kawachi M."/>
        </authorList>
    </citation>
    <scope>NUCLEOTIDE SEQUENCE [LARGE SCALE GENOMIC DNA]</scope>
    <source>
        <strain evidence="2 3">NIES-21</strain>
    </source>
</reference>
<dbReference type="EMBL" id="AP018174">
    <property type="protein sequence ID" value="BAY14742.1"/>
    <property type="molecule type" value="Genomic_DNA"/>
</dbReference>
<evidence type="ECO:0000313" key="3">
    <source>
        <dbReference type="Proteomes" id="UP000218287"/>
    </source>
</evidence>
<gene>
    <name evidence="2" type="ORF">NIES21_05000</name>
</gene>
<sequence length="64" mass="7450">MQTDKIFYSLFQAFLSIFFAIIGENTINTNAYEFVSVEIKETAFRIDGVFIPKNESIEQPLYFV</sequence>
<protein>
    <submittedName>
        <fullName evidence="2">Uncharacterized protein</fullName>
    </submittedName>
</protein>
<accession>A0A1Z4GB70</accession>
<keyword evidence="1" id="KW-0472">Membrane</keyword>
<keyword evidence="1" id="KW-1133">Transmembrane helix</keyword>
<keyword evidence="3" id="KW-1185">Reference proteome</keyword>
<evidence type="ECO:0000256" key="1">
    <source>
        <dbReference type="SAM" id="Phobius"/>
    </source>
</evidence>